<evidence type="ECO:0000313" key="2">
    <source>
        <dbReference type="EMBL" id="KAJ7100175.1"/>
    </source>
</evidence>
<organism evidence="2 3">
    <name type="scientific">Mycena belliarum</name>
    <dbReference type="NCBI Taxonomy" id="1033014"/>
    <lineage>
        <taxon>Eukaryota</taxon>
        <taxon>Fungi</taxon>
        <taxon>Dikarya</taxon>
        <taxon>Basidiomycota</taxon>
        <taxon>Agaricomycotina</taxon>
        <taxon>Agaricomycetes</taxon>
        <taxon>Agaricomycetidae</taxon>
        <taxon>Agaricales</taxon>
        <taxon>Marasmiineae</taxon>
        <taxon>Mycenaceae</taxon>
        <taxon>Mycena</taxon>
    </lineage>
</organism>
<name>A0AAD6UDU5_9AGAR</name>
<sequence length="272" mass="29850">MATGLRRHDSGRTSEIRFRQVRAHLPAPPSSSTGFLIQPWPRNLSYSLRLQLFVHFPMAQNSKNKDTKSSRPAARPSGCESRWTRPRSPKNRVKHTIEAETSLTYLPEHPRAACPSRVCFAQTPLANPQATLTADLNRIWACGLLRPRTYCAPAQGPCRRQVRIRGHRSVIALRPLSLQANVPQAHPCGRRRLPYGGHLGAGPDERGPSSSRTAGTACAAISTVALAKLTEQTKSQRRPVEAGRVLDNLGAMICACHTEGLDTCLSTLLNAF</sequence>
<dbReference type="EMBL" id="JARJCN010000006">
    <property type="protein sequence ID" value="KAJ7100175.1"/>
    <property type="molecule type" value="Genomic_DNA"/>
</dbReference>
<dbReference type="Proteomes" id="UP001222325">
    <property type="component" value="Unassembled WGS sequence"/>
</dbReference>
<dbReference type="AlphaFoldDB" id="A0AAD6UDU5"/>
<feature type="region of interest" description="Disordered" evidence="1">
    <location>
        <begin position="194"/>
        <end position="213"/>
    </location>
</feature>
<protein>
    <submittedName>
        <fullName evidence="2">Uncharacterized protein</fullName>
    </submittedName>
</protein>
<comment type="caution">
    <text evidence="2">The sequence shown here is derived from an EMBL/GenBank/DDBJ whole genome shotgun (WGS) entry which is preliminary data.</text>
</comment>
<gene>
    <name evidence="2" type="ORF">B0H15DRAFT_511053</name>
</gene>
<keyword evidence="3" id="KW-1185">Reference proteome</keyword>
<feature type="region of interest" description="Disordered" evidence="1">
    <location>
        <begin position="61"/>
        <end position="93"/>
    </location>
</feature>
<feature type="compositionally biased region" description="Basic residues" evidence="1">
    <location>
        <begin position="84"/>
        <end position="93"/>
    </location>
</feature>
<reference evidence="2" key="1">
    <citation type="submission" date="2023-03" db="EMBL/GenBank/DDBJ databases">
        <title>Massive genome expansion in bonnet fungi (Mycena s.s.) driven by repeated elements and novel gene families across ecological guilds.</title>
        <authorList>
            <consortium name="Lawrence Berkeley National Laboratory"/>
            <person name="Harder C.B."/>
            <person name="Miyauchi S."/>
            <person name="Viragh M."/>
            <person name="Kuo A."/>
            <person name="Thoen E."/>
            <person name="Andreopoulos B."/>
            <person name="Lu D."/>
            <person name="Skrede I."/>
            <person name="Drula E."/>
            <person name="Henrissat B."/>
            <person name="Morin E."/>
            <person name="Kohler A."/>
            <person name="Barry K."/>
            <person name="LaButti K."/>
            <person name="Morin E."/>
            <person name="Salamov A."/>
            <person name="Lipzen A."/>
            <person name="Mereny Z."/>
            <person name="Hegedus B."/>
            <person name="Baldrian P."/>
            <person name="Stursova M."/>
            <person name="Weitz H."/>
            <person name="Taylor A."/>
            <person name="Grigoriev I.V."/>
            <person name="Nagy L.G."/>
            <person name="Martin F."/>
            <person name="Kauserud H."/>
        </authorList>
    </citation>
    <scope>NUCLEOTIDE SEQUENCE</scope>
    <source>
        <strain evidence="2">CBHHK173m</strain>
    </source>
</reference>
<evidence type="ECO:0000256" key="1">
    <source>
        <dbReference type="SAM" id="MobiDB-lite"/>
    </source>
</evidence>
<proteinExistence type="predicted"/>
<accession>A0AAD6UDU5</accession>
<evidence type="ECO:0000313" key="3">
    <source>
        <dbReference type="Proteomes" id="UP001222325"/>
    </source>
</evidence>